<dbReference type="Proteomes" id="UP000285777">
    <property type="component" value="Unassembled WGS sequence"/>
</dbReference>
<dbReference type="AlphaFoldDB" id="A0A415BQF2"/>
<comment type="caution">
    <text evidence="1">The sequence shown here is derived from an EMBL/GenBank/DDBJ whole genome shotgun (WGS) entry which is preliminary data.</text>
</comment>
<sequence length="72" mass="8874">MACKLIIGVYGASIIRKIRYLLIILRKNFDLHFESKYNLETYLNYYLIVSLIFRLKIKYLFLQKNKWFLMNF</sequence>
<proteinExistence type="predicted"/>
<evidence type="ECO:0000313" key="1">
    <source>
        <dbReference type="EMBL" id="RHI89389.1"/>
    </source>
</evidence>
<gene>
    <name evidence="1" type="ORF">DW150_13210</name>
</gene>
<reference evidence="1 2" key="1">
    <citation type="submission" date="2018-08" db="EMBL/GenBank/DDBJ databases">
        <title>A genome reference for cultivated species of the human gut microbiota.</title>
        <authorList>
            <person name="Zou Y."/>
            <person name="Xue W."/>
            <person name="Luo G."/>
        </authorList>
    </citation>
    <scope>NUCLEOTIDE SEQUENCE [LARGE SCALE GENOMIC DNA]</scope>
    <source>
        <strain evidence="1 2">AM13-21</strain>
    </source>
</reference>
<dbReference type="EMBL" id="QRLF01000021">
    <property type="protein sequence ID" value="RHI89389.1"/>
    <property type="molecule type" value="Genomic_DNA"/>
</dbReference>
<accession>A0A415BQF2</accession>
<evidence type="ECO:0000313" key="2">
    <source>
        <dbReference type="Proteomes" id="UP000285777"/>
    </source>
</evidence>
<protein>
    <submittedName>
        <fullName evidence="1">Uncharacterized protein</fullName>
    </submittedName>
</protein>
<name>A0A415BQF2_PHOVU</name>
<organism evidence="1 2">
    <name type="scientific">Phocaeicola vulgatus</name>
    <name type="common">Bacteroides vulgatus</name>
    <dbReference type="NCBI Taxonomy" id="821"/>
    <lineage>
        <taxon>Bacteria</taxon>
        <taxon>Pseudomonadati</taxon>
        <taxon>Bacteroidota</taxon>
        <taxon>Bacteroidia</taxon>
        <taxon>Bacteroidales</taxon>
        <taxon>Bacteroidaceae</taxon>
        <taxon>Phocaeicola</taxon>
    </lineage>
</organism>